<evidence type="ECO:0000256" key="3">
    <source>
        <dbReference type="PROSITE-ProRule" id="PRU00649"/>
    </source>
</evidence>
<feature type="compositionally biased region" description="Polar residues" evidence="4">
    <location>
        <begin position="1031"/>
        <end position="1042"/>
    </location>
</feature>
<dbReference type="Proteomes" id="UP001154282">
    <property type="component" value="Unassembled WGS sequence"/>
</dbReference>
<comment type="caution">
    <text evidence="7">The sequence shown here is derived from an EMBL/GenBank/DDBJ whole genome shotgun (WGS) entry which is preliminary data.</text>
</comment>
<feature type="region of interest" description="Disordered" evidence="4">
    <location>
        <begin position="183"/>
        <end position="262"/>
    </location>
</feature>
<accession>A0AAV0QX50</accession>
<proteinExistence type="predicted"/>
<feature type="compositionally biased region" description="Polar residues" evidence="4">
    <location>
        <begin position="592"/>
        <end position="601"/>
    </location>
</feature>
<feature type="compositionally biased region" description="Low complexity" evidence="4">
    <location>
        <begin position="528"/>
        <end position="538"/>
    </location>
</feature>
<dbReference type="SMART" id="SM00439">
    <property type="entry name" value="BAH"/>
    <property type="match status" value="1"/>
</dbReference>
<feature type="compositionally biased region" description="Basic and acidic residues" evidence="4">
    <location>
        <begin position="230"/>
        <end position="252"/>
    </location>
</feature>
<feature type="region of interest" description="Disordered" evidence="4">
    <location>
        <begin position="690"/>
        <end position="755"/>
    </location>
</feature>
<evidence type="ECO:0000259" key="6">
    <source>
        <dbReference type="PROSITE" id="PS51319"/>
    </source>
</evidence>
<feature type="region of interest" description="Disordered" evidence="4">
    <location>
        <begin position="633"/>
        <end position="657"/>
    </location>
</feature>
<dbReference type="PANTHER" id="PTHR46548:SF1">
    <property type="entry name" value="BAH AND TFIIS DOMAIN-CONTAINING PROTEIN-RELATED"/>
    <property type="match status" value="1"/>
</dbReference>
<feature type="compositionally biased region" description="Polar residues" evidence="4">
    <location>
        <begin position="200"/>
        <end position="222"/>
    </location>
</feature>
<protein>
    <submittedName>
        <fullName evidence="7">Uncharacterized protein</fullName>
    </submittedName>
</protein>
<comment type="subcellular location">
    <subcellularLocation>
        <location evidence="1 3">Nucleus</location>
    </subcellularLocation>
</comment>
<dbReference type="PANTHER" id="PTHR46548">
    <property type="entry name" value="BAH AND TFIIS DOMAIN-CONTAINING PROTEIN-RELATED"/>
    <property type="match status" value="1"/>
</dbReference>
<dbReference type="GO" id="GO:0005634">
    <property type="term" value="C:nucleus"/>
    <property type="evidence" value="ECO:0007669"/>
    <property type="project" value="UniProtKB-SubCell"/>
</dbReference>
<dbReference type="InterPro" id="IPR003617">
    <property type="entry name" value="TFIIS/CRSP70_N_sub"/>
</dbReference>
<reference evidence="7" key="1">
    <citation type="submission" date="2022-08" db="EMBL/GenBank/DDBJ databases">
        <authorList>
            <person name="Gutierrez-Valencia J."/>
        </authorList>
    </citation>
    <scope>NUCLEOTIDE SEQUENCE</scope>
</reference>
<feature type="compositionally biased region" description="Basic and acidic residues" evidence="4">
    <location>
        <begin position="877"/>
        <end position="888"/>
    </location>
</feature>
<keyword evidence="2 3" id="KW-0539">Nucleus</keyword>
<keyword evidence="8" id="KW-1185">Reference proteome</keyword>
<dbReference type="InterPro" id="IPR043151">
    <property type="entry name" value="BAH_sf"/>
</dbReference>
<dbReference type="SUPFAM" id="SSF47676">
    <property type="entry name" value="Conserved domain common to transcription factors TFIIS, elongin A, CRSP70"/>
    <property type="match status" value="1"/>
</dbReference>
<organism evidence="7 8">
    <name type="scientific">Linum tenue</name>
    <dbReference type="NCBI Taxonomy" id="586396"/>
    <lineage>
        <taxon>Eukaryota</taxon>
        <taxon>Viridiplantae</taxon>
        <taxon>Streptophyta</taxon>
        <taxon>Embryophyta</taxon>
        <taxon>Tracheophyta</taxon>
        <taxon>Spermatophyta</taxon>
        <taxon>Magnoliopsida</taxon>
        <taxon>eudicotyledons</taxon>
        <taxon>Gunneridae</taxon>
        <taxon>Pentapetalae</taxon>
        <taxon>rosids</taxon>
        <taxon>fabids</taxon>
        <taxon>Malpighiales</taxon>
        <taxon>Linaceae</taxon>
        <taxon>Linum</taxon>
    </lineage>
</organism>
<evidence type="ECO:0000313" key="7">
    <source>
        <dbReference type="EMBL" id="CAI0549605.1"/>
    </source>
</evidence>
<evidence type="ECO:0000256" key="4">
    <source>
        <dbReference type="SAM" id="MobiDB-lite"/>
    </source>
</evidence>
<name>A0AAV0QX50_9ROSI</name>
<feature type="compositionally biased region" description="Basic and acidic residues" evidence="4">
    <location>
        <begin position="1043"/>
        <end position="1054"/>
    </location>
</feature>
<dbReference type="InterPro" id="IPR001025">
    <property type="entry name" value="BAH_dom"/>
</dbReference>
<gene>
    <name evidence="7" type="ORF">LITE_LOCUS45222</name>
</gene>
<feature type="region of interest" description="Disordered" evidence="4">
    <location>
        <begin position="844"/>
        <end position="930"/>
    </location>
</feature>
<dbReference type="InterPro" id="IPR017923">
    <property type="entry name" value="TFIIS_N"/>
</dbReference>
<evidence type="ECO:0000313" key="8">
    <source>
        <dbReference type="Proteomes" id="UP001154282"/>
    </source>
</evidence>
<dbReference type="PROSITE" id="PS51319">
    <property type="entry name" value="TFIIS_N"/>
    <property type="match status" value="1"/>
</dbReference>
<dbReference type="InterPro" id="IPR035441">
    <property type="entry name" value="TFIIS/LEDGF_dom_sf"/>
</dbReference>
<dbReference type="CDD" id="cd00183">
    <property type="entry name" value="TFIIS_I"/>
    <property type="match status" value="1"/>
</dbReference>
<dbReference type="SMART" id="SM00509">
    <property type="entry name" value="TFS2N"/>
    <property type="match status" value="1"/>
</dbReference>
<feature type="compositionally biased region" description="Polar residues" evidence="4">
    <location>
        <begin position="866"/>
        <end position="876"/>
    </location>
</feature>
<dbReference type="Pfam" id="PF01426">
    <property type="entry name" value="BAH"/>
    <property type="match status" value="1"/>
</dbReference>
<dbReference type="Gene3D" id="1.20.930.10">
    <property type="entry name" value="Conserved domain common to transcription factors TFIIS, elongin A, CRSP70"/>
    <property type="match status" value="1"/>
</dbReference>
<dbReference type="Pfam" id="PF08711">
    <property type="entry name" value="Med26"/>
    <property type="match status" value="1"/>
</dbReference>
<feature type="compositionally biased region" description="Basic and acidic residues" evidence="4">
    <location>
        <begin position="844"/>
        <end position="865"/>
    </location>
</feature>
<feature type="region of interest" description="Disordered" evidence="4">
    <location>
        <begin position="459"/>
        <end position="489"/>
    </location>
</feature>
<dbReference type="Gene3D" id="2.30.30.490">
    <property type="match status" value="1"/>
</dbReference>
<dbReference type="EMBL" id="CAMGYJ010000010">
    <property type="protein sequence ID" value="CAI0549605.1"/>
    <property type="molecule type" value="Genomic_DNA"/>
</dbReference>
<feature type="domain" description="BAH" evidence="5">
    <location>
        <begin position="45"/>
        <end position="160"/>
    </location>
</feature>
<feature type="compositionally biased region" description="Polar residues" evidence="4">
    <location>
        <begin position="691"/>
        <end position="701"/>
    </location>
</feature>
<evidence type="ECO:0000256" key="2">
    <source>
        <dbReference type="ARBA" id="ARBA00023242"/>
    </source>
</evidence>
<feature type="region of interest" description="Disordered" evidence="4">
    <location>
        <begin position="1539"/>
        <end position="1585"/>
    </location>
</feature>
<feature type="domain" description="TFIIS N-terminal" evidence="6">
    <location>
        <begin position="330"/>
        <end position="416"/>
    </location>
</feature>
<feature type="compositionally biased region" description="Basic and acidic residues" evidence="4">
    <location>
        <begin position="724"/>
        <end position="737"/>
    </location>
</feature>
<dbReference type="GO" id="GO:0003682">
    <property type="term" value="F:chromatin binding"/>
    <property type="evidence" value="ECO:0007669"/>
    <property type="project" value="InterPro"/>
</dbReference>
<evidence type="ECO:0000259" key="5">
    <source>
        <dbReference type="PROSITE" id="PS51038"/>
    </source>
</evidence>
<feature type="region of interest" description="Disordered" evidence="4">
    <location>
        <begin position="506"/>
        <end position="604"/>
    </location>
</feature>
<feature type="compositionally biased region" description="Polar residues" evidence="4">
    <location>
        <begin position="740"/>
        <end position="750"/>
    </location>
</feature>
<feature type="region of interest" description="Disordered" evidence="4">
    <location>
        <begin position="1004"/>
        <end position="1102"/>
    </location>
</feature>
<sequence length="1684" mass="178926">MHGREGEERKRARHMWTDPVPANSVVAGDVSLSSPIPNSFYKDGRKICVGDCALFKPPEESPPLIGIIRCVKTNKDNNPILGVNWLYRPSEIKLGKSILLDTAPNEIFYSFHKDEISAALLLHPCKVFFLPKGAELPSGISSFVCHRVYDIRNKCLWWLTDQDYIDEHQEEVDQLLTKTHKEMHATVQSGGHSPKPMNVPNATSLSKPGSDSVQNSGSSFPSQVKGKKRERGDRGDPGIEPLKRERSAKLDDGDSANSRAENTWKSEISKLKDKGGLVDFDAVEKLVQLMLPDRNEKKIDLVGRAIMAGVVAATDKFDCLNWFVQLRGLPVFDEWIQEAHKGKIGDGNSSKDGDKSVEEFLSVLLRALEKLPVDLHALQTCNIGKSVNQLRSHKNTEIQKKAKSLVDTWKKRVEAEMDAKSGSNPGVTWATRSRLPDAYHGGSRHTGVVSEVPLKSSTNQLSVLKPAPTKLGPGEAIPRSASGSPGSNKLIAVHVPGVGIVKEGQARYGGSAGGSDASPTMVRDEKSSSSSQSHNNSQTVSGDQAKTVGFYGKEDTRSSGSMTPTRVASGSRHRKSNNGFPSHAGSVAQRETGISRSSPLQKNPGAEKLLQASFASDKVADLPTAEANNHRFVVKIPNRGRSPAQSASGASFEDPSAVLNRSCSPTLSEKQEQLDCSFKDKNDTCHANVGSDVNTESWQSNDFKDVLTGSDEGDGSPTTGPNDESSRAAEDTKKLPEVSKSISLPSSNENKSGRLHDASFSSMNALIESCVKYSDASASTSGADDGGMNLLASVAAGEMSKPDGALQCDPPADSRLQSCPGDTATCQSGDNVAVVIDTKDSGVDTLETKTEGPQEKASVGHEKDQISCSVDAQQTREIGKEKEDKTDGTSRGPFVGVPAVNGTENKLGDGGKQPWKQDPSCTVTAEATSDRKEKSLGSISAETKFSLAAVEVKAGGFRSLSPHSATEAEGGNKKNSNGVLNFGLQADQKSPAVMFSDSGKRTDFQVLNPSGGAQEMVSTKCPEEVKEGEVNETTGRNPSPEISKTDQLSKKDDQMQTEIHGANDQVSGSQDESGIQSNQRTGSRGSREKGAEADDTEESCSAAADASLAVTGSPENEAKMVFDLNEGLNGDDVKYMDPSNVKVARTSACIPLISPLPLQASLSSSLPASITVASAAKGPFVPPEDLLKNRGELGWRGSAATSAFRPAEPRKTVDANAAGITTIGPSPDASSSAKPSRPLFDFDLNVADERVIEDLASRVSDQATSSVPDLANNHVGACDKPVVASVSFRSSGGLDLDLNKMDDDDDDDDVSNNHLTSNGRRLDIHLQPTVKTSPAAGLLSGGNAGTRRDFDLNDGPLAEEVGTVEPSSLFVQKVRNNSIVSQSAIPALRVNNKELGNFASWFPQGNYPGVATIQPMLPDRGGEQQPFSIVAPQRMVGAAPAATISTTFSPPDVYRGPVLSSSPAVPYPSATFPYPVFPFGNNFSLPSAAFSGGSTAYVDSASGGRLCFPAVHSQVLAPGGGGVLPSPYHPRPSYVVSIPDASSSMSSESSSRKWGGRQGLDLNAGPLGGPDTTEGRDETPSSSLAASRQQQLSLANSHQALFEEQQSRMYHQVSGGGILKRKEPDGGWDSYKHHPSWQYSLLFGPAGFERSTIKLGISKKKDGEEGGVQSTTPIPAARVPIVCY</sequence>
<dbReference type="PROSITE" id="PS51038">
    <property type="entry name" value="BAH"/>
    <property type="match status" value="1"/>
</dbReference>
<feature type="compositionally biased region" description="Polar residues" evidence="4">
    <location>
        <begin position="558"/>
        <end position="568"/>
    </location>
</feature>
<evidence type="ECO:0000256" key="1">
    <source>
        <dbReference type="ARBA" id="ARBA00004123"/>
    </source>
</evidence>
<feature type="compositionally biased region" description="Polar residues" evidence="4">
    <location>
        <begin position="1064"/>
        <end position="1084"/>
    </location>
</feature>